<dbReference type="Proteomes" id="UP000029120">
    <property type="component" value="Chromosome 1"/>
</dbReference>
<dbReference type="GO" id="GO:0016757">
    <property type="term" value="F:glycosyltransferase activity"/>
    <property type="evidence" value="ECO:0007669"/>
    <property type="project" value="UniProtKB-KW"/>
</dbReference>
<dbReference type="eggNOG" id="KOG1021">
    <property type="taxonomic scope" value="Eukaryota"/>
</dbReference>
<protein>
    <recommendedName>
        <fullName evidence="12">Exostosin GT47 domain-containing protein</fullName>
    </recommendedName>
</protein>
<evidence type="ECO:0000313" key="11">
    <source>
        <dbReference type="Proteomes" id="UP000029120"/>
    </source>
</evidence>
<dbReference type="InterPro" id="IPR040911">
    <property type="entry name" value="Exostosin_GT47"/>
</dbReference>
<dbReference type="OrthoDB" id="1924787at2759"/>
<dbReference type="GO" id="GO:0046982">
    <property type="term" value="F:protein heterodimerization activity"/>
    <property type="evidence" value="ECO:0007669"/>
    <property type="project" value="InterPro"/>
</dbReference>
<evidence type="ECO:0008006" key="12">
    <source>
        <dbReference type="Google" id="ProtNLM"/>
    </source>
</evidence>
<feature type="compositionally biased region" description="Basic and acidic residues" evidence="7">
    <location>
        <begin position="86"/>
        <end position="104"/>
    </location>
</feature>
<dbReference type="Pfam" id="PF04719">
    <property type="entry name" value="TAFII28"/>
    <property type="match status" value="1"/>
</dbReference>
<keyword evidence="6" id="KW-0333">Golgi apparatus</keyword>
<keyword evidence="5" id="KW-0735">Signal-anchor</keyword>
<feature type="domain" description="TAFII28-like protein" evidence="9">
    <location>
        <begin position="545"/>
        <end position="605"/>
    </location>
</feature>
<evidence type="ECO:0000256" key="1">
    <source>
        <dbReference type="ARBA" id="ARBA00004323"/>
    </source>
</evidence>
<evidence type="ECO:0000256" key="2">
    <source>
        <dbReference type="ARBA" id="ARBA00010271"/>
    </source>
</evidence>
<dbReference type="GO" id="GO:0005634">
    <property type="term" value="C:nucleus"/>
    <property type="evidence" value="ECO:0007669"/>
    <property type="project" value="InterPro"/>
</dbReference>
<evidence type="ECO:0000259" key="9">
    <source>
        <dbReference type="Pfam" id="PF04719"/>
    </source>
</evidence>
<dbReference type="SUPFAM" id="SSF47113">
    <property type="entry name" value="Histone-fold"/>
    <property type="match status" value="1"/>
</dbReference>
<dbReference type="EMBL" id="CM002869">
    <property type="protein sequence ID" value="KFK45129.1"/>
    <property type="molecule type" value="Genomic_DNA"/>
</dbReference>
<dbReference type="AlphaFoldDB" id="A0A087HSM7"/>
<dbReference type="GO" id="GO:0000139">
    <property type="term" value="C:Golgi membrane"/>
    <property type="evidence" value="ECO:0007669"/>
    <property type="project" value="UniProtKB-SubCell"/>
</dbReference>
<feature type="region of interest" description="Disordered" evidence="7">
    <location>
        <begin position="492"/>
        <end position="515"/>
    </location>
</feature>
<evidence type="ECO:0000259" key="8">
    <source>
        <dbReference type="Pfam" id="PF03016"/>
    </source>
</evidence>
<keyword evidence="11" id="KW-1185">Reference proteome</keyword>
<dbReference type="Gramene" id="KFK45129">
    <property type="protein sequence ID" value="KFK45129"/>
    <property type="gene ID" value="AALP_AA1G347700"/>
</dbReference>
<dbReference type="InterPro" id="IPR004263">
    <property type="entry name" value="Exostosin"/>
</dbReference>
<dbReference type="CDD" id="cd08048">
    <property type="entry name" value="HFD_TAF11"/>
    <property type="match status" value="1"/>
</dbReference>
<comment type="subcellular location">
    <subcellularLocation>
        <location evidence="1">Golgi apparatus membrane</location>
        <topology evidence="1">Single-pass type II membrane protein</topology>
    </subcellularLocation>
</comment>
<keyword evidence="3" id="KW-0328">Glycosyltransferase</keyword>
<keyword evidence="4" id="KW-0808">Transferase</keyword>
<evidence type="ECO:0000256" key="4">
    <source>
        <dbReference type="ARBA" id="ARBA00022679"/>
    </source>
</evidence>
<accession>A0A087HSM7</accession>
<keyword evidence="5" id="KW-0812">Transmembrane</keyword>
<dbReference type="InterPro" id="IPR006809">
    <property type="entry name" value="TAFII28_dom"/>
</dbReference>
<proteinExistence type="inferred from homology"/>
<organism evidence="10 11">
    <name type="scientific">Arabis alpina</name>
    <name type="common">Alpine rock-cress</name>
    <dbReference type="NCBI Taxonomy" id="50452"/>
    <lineage>
        <taxon>Eukaryota</taxon>
        <taxon>Viridiplantae</taxon>
        <taxon>Streptophyta</taxon>
        <taxon>Embryophyta</taxon>
        <taxon>Tracheophyta</taxon>
        <taxon>Spermatophyta</taxon>
        <taxon>Magnoliopsida</taxon>
        <taxon>eudicotyledons</taxon>
        <taxon>Gunneridae</taxon>
        <taxon>Pentapetalae</taxon>
        <taxon>rosids</taxon>
        <taxon>malvids</taxon>
        <taxon>Brassicales</taxon>
        <taxon>Brassicaceae</taxon>
        <taxon>Arabideae</taxon>
        <taxon>Arabis</taxon>
    </lineage>
</organism>
<reference evidence="11" key="1">
    <citation type="journal article" date="2015" name="Nat. Plants">
        <title>Genome expansion of Arabis alpina linked with retrotransposition and reduced symmetric DNA methylation.</title>
        <authorList>
            <person name="Willing E.M."/>
            <person name="Rawat V."/>
            <person name="Mandakova T."/>
            <person name="Maumus F."/>
            <person name="James G.V."/>
            <person name="Nordstroem K.J."/>
            <person name="Becker C."/>
            <person name="Warthmann N."/>
            <person name="Chica C."/>
            <person name="Szarzynska B."/>
            <person name="Zytnicki M."/>
            <person name="Albani M.C."/>
            <person name="Kiefer C."/>
            <person name="Bergonzi S."/>
            <person name="Castaings L."/>
            <person name="Mateos J.L."/>
            <person name="Berns M.C."/>
            <person name="Bujdoso N."/>
            <person name="Piofczyk T."/>
            <person name="de Lorenzo L."/>
            <person name="Barrero-Sicilia C."/>
            <person name="Mateos I."/>
            <person name="Piednoel M."/>
            <person name="Hagmann J."/>
            <person name="Chen-Min-Tao R."/>
            <person name="Iglesias-Fernandez R."/>
            <person name="Schuster S.C."/>
            <person name="Alonso-Blanco C."/>
            <person name="Roudier F."/>
            <person name="Carbonero P."/>
            <person name="Paz-Ares J."/>
            <person name="Davis S.J."/>
            <person name="Pecinka A."/>
            <person name="Quesneville H."/>
            <person name="Colot V."/>
            <person name="Lysak M.A."/>
            <person name="Weigel D."/>
            <person name="Coupland G."/>
            <person name="Schneeberger K."/>
        </authorList>
    </citation>
    <scope>NUCLEOTIDE SEQUENCE [LARGE SCALE GENOMIC DNA]</scope>
    <source>
        <strain evidence="11">cv. Pajares</strain>
    </source>
</reference>
<evidence type="ECO:0000256" key="7">
    <source>
        <dbReference type="SAM" id="MobiDB-lite"/>
    </source>
</evidence>
<feature type="domain" description="Exostosin GT47" evidence="8">
    <location>
        <begin position="54"/>
        <end position="400"/>
    </location>
</feature>
<evidence type="ECO:0000256" key="3">
    <source>
        <dbReference type="ARBA" id="ARBA00022676"/>
    </source>
</evidence>
<dbReference type="GO" id="GO:0006367">
    <property type="term" value="P:transcription initiation at RNA polymerase II promoter"/>
    <property type="evidence" value="ECO:0007669"/>
    <property type="project" value="InterPro"/>
</dbReference>
<dbReference type="Gene3D" id="1.10.20.10">
    <property type="entry name" value="Histone, subunit A"/>
    <property type="match status" value="1"/>
</dbReference>
<dbReference type="PANTHER" id="PTHR11062">
    <property type="entry name" value="EXOSTOSIN HEPARAN SULFATE GLYCOSYLTRANSFERASE -RELATED"/>
    <property type="match status" value="1"/>
</dbReference>
<evidence type="ECO:0000256" key="5">
    <source>
        <dbReference type="ARBA" id="ARBA00022968"/>
    </source>
</evidence>
<evidence type="ECO:0000256" key="6">
    <source>
        <dbReference type="ARBA" id="ARBA00023034"/>
    </source>
</evidence>
<feature type="region of interest" description="Disordered" evidence="7">
    <location>
        <begin position="78"/>
        <end position="107"/>
    </location>
</feature>
<evidence type="ECO:0000313" key="10">
    <source>
        <dbReference type="EMBL" id="KFK45129.1"/>
    </source>
</evidence>
<sequence length="606" mass="68769">MATKITSMAITRPLCSVSCLLLSSSLLFIVSLLFFFSNSLLSYPNPTISHYTIQNGINVFVAELPRSLNYGLLEKYWSSSSPDSRIPTDPDHPTRKTSLHKPEKYPPYPENPLIKQYSAEYWIMGDLETPPEKRIGSFAKRVFTESDADVVFVPFFATLSAETELGNGKGTFRKKTGNEDYQRQRQVLDFVKNTKAWKRSGGRDHVFVLTDPVALWHVREEIALSILLVVDFGGWFRQDSKSSNGSSLPERIEHTQVSVIKDVIVPYTHLLPKLDLSQNQRRHSLLYFKGAKHRHRGGLIREKLWDLLVDEHGVVMEEGFPNATGREQSIRGMRNSEFCLHPAGDTPTSCRLFDAIQSLCIPVIVSDTIELPFEGMIDYSEFSVFVSVSDALTPKWLANHLKRFSERDKETLRSRIAKVQTVFAYDNGQANGMGPIQPDGAVNNIWKKVQQKVPMVKEAVMRERRKPAGASVPLRCQWFRFLSEMKDPFEAAIDESPPESPVETEQTPEEDERAMGVRRQLKKRKTSVVAEPTADPVKMAKMKAILAQFTENQISRYESFRRSAFQKGNMKKMLQNITGNQKIDPLINIVVCGITKMFVGELVETD</sequence>
<dbReference type="InterPro" id="IPR009072">
    <property type="entry name" value="Histone-fold"/>
</dbReference>
<gene>
    <name evidence="10" type="ordered locus">AALP_Aa1g347700</name>
</gene>
<dbReference type="eggNOG" id="KOG3219">
    <property type="taxonomic scope" value="Eukaryota"/>
</dbReference>
<comment type="similarity">
    <text evidence="2">Belongs to the glycosyltransferase 47 family.</text>
</comment>
<dbReference type="PANTHER" id="PTHR11062:SF60">
    <property type="entry name" value="EXOSTOSIN FAMILY PROTEIN"/>
    <property type="match status" value="1"/>
</dbReference>
<name>A0A087HSM7_ARAAL</name>
<dbReference type="Pfam" id="PF03016">
    <property type="entry name" value="Exostosin_GT47"/>
    <property type="match status" value="1"/>
</dbReference>